<dbReference type="Proteomes" id="UP000199503">
    <property type="component" value="Unassembled WGS sequence"/>
</dbReference>
<gene>
    <name evidence="2" type="ORF">SAMN04488000_115146</name>
</gene>
<dbReference type="STRING" id="65499.SAMN04488000_115146"/>
<keyword evidence="1" id="KW-1133">Transmembrane helix</keyword>
<reference evidence="3" key="1">
    <citation type="submission" date="2016-10" db="EMBL/GenBank/DDBJ databases">
        <authorList>
            <person name="Varghese N."/>
            <person name="Submissions S."/>
        </authorList>
    </citation>
    <scope>NUCLEOTIDE SEQUENCE [LARGE SCALE GENOMIC DNA]</scope>
    <source>
        <strain evidence="3">DSM 44437</strain>
    </source>
</reference>
<keyword evidence="1" id="KW-0812">Transmembrane</keyword>
<name>A0A1H9UB28_9PSEU</name>
<accession>A0A1H9UB28</accession>
<keyword evidence="3" id="KW-1185">Reference proteome</keyword>
<evidence type="ECO:0000313" key="3">
    <source>
        <dbReference type="Proteomes" id="UP000199503"/>
    </source>
</evidence>
<dbReference type="EMBL" id="FOFV01000015">
    <property type="protein sequence ID" value="SES06559.1"/>
    <property type="molecule type" value="Genomic_DNA"/>
</dbReference>
<dbReference type="AlphaFoldDB" id="A0A1H9UB28"/>
<feature type="transmembrane region" description="Helical" evidence="1">
    <location>
        <begin position="32"/>
        <end position="52"/>
    </location>
</feature>
<dbReference type="RefSeq" id="WP_089922161.1">
    <property type="nucleotide sequence ID" value="NZ_FOFV01000015.1"/>
</dbReference>
<evidence type="ECO:0000313" key="2">
    <source>
        <dbReference type="EMBL" id="SES06559.1"/>
    </source>
</evidence>
<organism evidence="2 3">
    <name type="scientific">Lentzea albida</name>
    <dbReference type="NCBI Taxonomy" id="65499"/>
    <lineage>
        <taxon>Bacteria</taxon>
        <taxon>Bacillati</taxon>
        <taxon>Actinomycetota</taxon>
        <taxon>Actinomycetes</taxon>
        <taxon>Pseudonocardiales</taxon>
        <taxon>Pseudonocardiaceae</taxon>
        <taxon>Lentzea</taxon>
    </lineage>
</organism>
<proteinExistence type="predicted"/>
<evidence type="ECO:0000256" key="1">
    <source>
        <dbReference type="SAM" id="Phobius"/>
    </source>
</evidence>
<protein>
    <submittedName>
        <fullName evidence="2">Uncharacterized protein</fullName>
    </submittedName>
</protein>
<sequence>MWKFGFALWASWQMVRWALVGAAVLFVLYLWGGVNGAFLLAALGVALGLYGLKRTLGNLYRRELADRR</sequence>
<keyword evidence="1" id="KW-0472">Membrane</keyword>